<dbReference type="EMBL" id="ML119724">
    <property type="protein sequence ID" value="RPA77537.1"/>
    <property type="molecule type" value="Genomic_DNA"/>
</dbReference>
<reference evidence="1 2" key="1">
    <citation type="journal article" date="2018" name="Nat. Ecol. Evol.">
        <title>Pezizomycetes genomes reveal the molecular basis of ectomycorrhizal truffle lifestyle.</title>
        <authorList>
            <person name="Murat C."/>
            <person name="Payen T."/>
            <person name="Noel B."/>
            <person name="Kuo A."/>
            <person name="Morin E."/>
            <person name="Chen J."/>
            <person name="Kohler A."/>
            <person name="Krizsan K."/>
            <person name="Balestrini R."/>
            <person name="Da Silva C."/>
            <person name="Montanini B."/>
            <person name="Hainaut M."/>
            <person name="Levati E."/>
            <person name="Barry K.W."/>
            <person name="Belfiori B."/>
            <person name="Cichocki N."/>
            <person name="Clum A."/>
            <person name="Dockter R.B."/>
            <person name="Fauchery L."/>
            <person name="Guy J."/>
            <person name="Iotti M."/>
            <person name="Le Tacon F."/>
            <person name="Lindquist E.A."/>
            <person name="Lipzen A."/>
            <person name="Malagnac F."/>
            <person name="Mello A."/>
            <person name="Molinier V."/>
            <person name="Miyauchi S."/>
            <person name="Poulain J."/>
            <person name="Riccioni C."/>
            <person name="Rubini A."/>
            <person name="Sitrit Y."/>
            <person name="Splivallo R."/>
            <person name="Traeger S."/>
            <person name="Wang M."/>
            <person name="Zifcakova L."/>
            <person name="Wipf D."/>
            <person name="Zambonelli A."/>
            <person name="Paolocci F."/>
            <person name="Nowrousian M."/>
            <person name="Ottonello S."/>
            <person name="Baldrian P."/>
            <person name="Spatafora J.W."/>
            <person name="Henrissat B."/>
            <person name="Nagy L.G."/>
            <person name="Aury J.M."/>
            <person name="Wincker P."/>
            <person name="Grigoriev I.V."/>
            <person name="Bonfante P."/>
            <person name="Martin F.M."/>
        </authorList>
    </citation>
    <scope>NUCLEOTIDE SEQUENCE [LARGE SCALE GENOMIC DNA]</scope>
    <source>
        <strain evidence="1 2">RN42</strain>
    </source>
</reference>
<sequence length="292" mass="32235">MLEPKVNDDDKRGPGSTFSGVGIGSYFGYLCALRELTSITSKRMKKTRKNGTADTPPIKRRWIMDIEPLHHASCCSKSHPYHHSYPLPIPETPRHLQATPFISTCLLKLQFSKTTSNHPAIITPTTMITNHCWHAGMEMRMHTTFAISSSKGLDGRDSEGLMIGRLRFTAELTTALTPSPPAKPTATTTTAIVLRRQPTTESSSKPSQLSRDAVVAALKELKRPAEDTVQAFSTSDLAERTKIYIAFLAHTAHSRNPRVAKCLADLRLVEAVLKERGETELAKIAEGVLKSY</sequence>
<gene>
    <name evidence="1" type="ORF">BJ508DRAFT_364357</name>
</gene>
<dbReference type="Proteomes" id="UP000275078">
    <property type="component" value="Unassembled WGS sequence"/>
</dbReference>
<keyword evidence="2" id="KW-1185">Reference proteome</keyword>
<organism evidence="1 2">
    <name type="scientific">Ascobolus immersus RN42</name>
    <dbReference type="NCBI Taxonomy" id="1160509"/>
    <lineage>
        <taxon>Eukaryota</taxon>
        <taxon>Fungi</taxon>
        <taxon>Dikarya</taxon>
        <taxon>Ascomycota</taxon>
        <taxon>Pezizomycotina</taxon>
        <taxon>Pezizomycetes</taxon>
        <taxon>Pezizales</taxon>
        <taxon>Ascobolaceae</taxon>
        <taxon>Ascobolus</taxon>
    </lineage>
</organism>
<evidence type="ECO:0000313" key="2">
    <source>
        <dbReference type="Proteomes" id="UP000275078"/>
    </source>
</evidence>
<evidence type="ECO:0000313" key="1">
    <source>
        <dbReference type="EMBL" id="RPA77537.1"/>
    </source>
</evidence>
<name>A0A3N4HWH1_ASCIM</name>
<proteinExistence type="predicted"/>
<dbReference type="AlphaFoldDB" id="A0A3N4HWH1"/>
<accession>A0A3N4HWH1</accession>
<protein>
    <submittedName>
        <fullName evidence="1">Uncharacterized protein</fullName>
    </submittedName>
</protein>